<comment type="caution">
    <text evidence="2">The sequence shown here is derived from an EMBL/GenBank/DDBJ whole genome shotgun (WGS) entry which is preliminary data.</text>
</comment>
<gene>
    <name evidence="2" type="ORF">EVJ58_g265</name>
</gene>
<name>A0A4Y9Z6P3_9APHY</name>
<organism evidence="2 3">
    <name type="scientific">Rhodofomes roseus</name>
    <dbReference type="NCBI Taxonomy" id="34475"/>
    <lineage>
        <taxon>Eukaryota</taxon>
        <taxon>Fungi</taxon>
        <taxon>Dikarya</taxon>
        <taxon>Basidiomycota</taxon>
        <taxon>Agaricomycotina</taxon>
        <taxon>Agaricomycetes</taxon>
        <taxon>Polyporales</taxon>
        <taxon>Rhodofomes</taxon>
    </lineage>
</organism>
<protein>
    <submittedName>
        <fullName evidence="2">Uncharacterized protein</fullName>
    </submittedName>
</protein>
<feature type="region of interest" description="Disordered" evidence="1">
    <location>
        <begin position="119"/>
        <end position="153"/>
    </location>
</feature>
<accession>A0A4Y9Z6P3</accession>
<reference evidence="2 3" key="1">
    <citation type="submission" date="2019-01" db="EMBL/GenBank/DDBJ databases">
        <title>Genome sequencing of the rare red list fungi Fomitopsis rosea.</title>
        <authorList>
            <person name="Buettner E."/>
            <person name="Kellner H."/>
        </authorList>
    </citation>
    <scope>NUCLEOTIDE SEQUENCE [LARGE SCALE GENOMIC DNA]</scope>
    <source>
        <strain evidence="2 3">DSM 105464</strain>
    </source>
</reference>
<dbReference type="InterPro" id="IPR036397">
    <property type="entry name" value="RNaseH_sf"/>
</dbReference>
<dbReference type="Proteomes" id="UP000298390">
    <property type="component" value="Unassembled WGS sequence"/>
</dbReference>
<dbReference type="STRING" id="34475.A0A4Y9Z6P3"/>
<proteinExistence type="predicted"/>
<feature type="compositionally biased region" description="Polar residues" evidence="1">
    <location>
        <begin position="273"/>
        <end position="282"/>
    </location>
</feature>
<feature type="compositionally biased region" description="Polar residues" evidence="1">
    <location>
        <begin position="1"/>
        <end position="22"/>
    </location>
</feature>
<dbReference type="EMBL" id="SEKV01000006">
    <property type="protein sequence ID" value="TFY69697.1"/>
    <property type="molecule type" value="Genomic_DNA"/>
</dbReference>
<dbReference type="Gene3D" id="3.30.420.10">
    <property type="entry name" value="Ribonuclease H-like superfamily/Ribonuclease H"/>
    <property type="match status" value="1"/>
</dbReference>
<feature type="region of interest" description="Disordered" evidence="1">
    <location>
        <begin position="1"/>
        <end position="79"/>
    </location>
</feature>
<feature type="compositionally biased region" description="Basic and acidic residues" evidence="1">
    <location>
        <begin position="139"/>
        <end position="153"/>
    </location>
</feature>
<dbReference type="PANTHER" id="PTHR35871:SF1">
    <property type="entry name" value="CXC1-LIKE CYSTEINE CLUSTER ASSOCIATED WITH KDZ TRANSPOSASES DOMAIN-CONTAINING PROTEIN"/>
    <property type="match status" value="1"/>
</dbReference>
<dbReference type="GO" id="GO:0003676">
    <property type="term" value="F:nucleic acid binding"/>
    <property type="evidence" value="ECO:0007669"/>
    <property type="project" value="InterPro"/>
</dbReference>
<sequence length="784" mass="88178">MCSAATSGTVTDTGLANASNPGAANLEPEPELDNNSVCSWDGGLNEGARNAVHSSDAGATELGYEGDSSELEDEEVEEMTDQELVTSLQRDMAREVAISRQLTPYNEIVSQQKSAMAWKKAESRLRGPHYSGNLSRTARRQEKQKRDKESENERLRTMHRASMFWQFFAKADISTVATPAKSHRLGGSLMHDPQGPMVPTSSNMQNCMSGPPVQNPANINDSDVGFTGYLSDMSDAALLDDDNVDAVDAWYDDDLLDEPSPESRRMSPPISVSPPNGNSNIAQPGPLLSTPQAVPVSPSLRPPAVPFIPIEIPSAPPLKRHKLDVPLLAQHEERLASLCKMRVTALRDIKWLLSSKRDHFTGGMNGLQSYRARAIQACLHAMIHNEMGMKTASEAAAVGNMFAKGWGGRQVRRWTHQWVKERVLPESKHGNHAKMFSLFSDPSVRAELRAYMRSEKWAMNPSKLQQFVSKEMPSKEANAYARRITVEEIPRGLKKYLEEILLPRLHLRKPAGRGFSLSTMHCVMLREGFTFSMHKKVLYYDGHERPDVVHDRQHRFIPEIQLLRSCMVQYVVGDVTHKVEVNNLEQDAGPRLVLVAHDESTAQANDGQKWSWILDGEQPIKKKGQGRGIHQSDFICLTYGWLASASQTMEYGKNYEGYWNGELFIKQKSLVQETIEAAGHLCIFLPKFHCEINFIEYFWGAVKKYLHDCCDCTFDMLKENMPKALASVSVELIRKWEHRAWRFIDAYGGGLDAKQAQARVQEFSSRKYKSHRRIPERLAAQMDA</sequence>
<dbReference type="PANTHER" id="PTHR35871">
    <property type="entry name" value="EXPRESSED PROTEIN"/>
    <property type="match status" value="1"/>
</dbReference>
<evidence type="ECO:0000256" key="1">
    <source>
        <dbReference type="SAM" id="MobiDB-lite"/>
    </source>
</evidence>
<evidence type="ECO:0000313" key="3">
    <source>
        <dbReference type="Proteomes" id="UP000298390"/>
    </source>
</evidence>
<dbReference type="AlphaFoldDB" id="A0A4Y9Z6P3"/>
<feature type="region of interest" description="Disordered" evidence="1">
    <location>
        <begin position="254"/>
        <end position="289"/>
    </location>
</feature>
<evidence type="ECO:0000313" key="2">
    <source>
        <dbReference type="EMBL" id="TFY69697.1"/>
    </source>
</evidence>
<feature type="compositionally biased region" description="Acidic residues" evidence="1">
    <location>
        <begin position="67"/>
        <end position="79"/>
    </location>
</feature>